<sequence>MERKLYKDPSDQMIAGVCSGLGKYLGVDVTLMRIIFVALALFGGPGILIYIVLAIVMKKPPSEYEAEQESRF</sequence>
<evidence type="ECO:0000313" key="9">
    <source>
        <dbReference type="Proteomes" id="UP000254060"/>
    </source>
</evidence>
<dbReference type="STRING" id="1397694.GCA_000702585_02969"/>
<organism evidence="8 9">
    <name type="scientific">Exiguobacterium aurantiacum</name>
    <dbReference type="NCBI Taxonomy" id="33987"/>
    <lineage>
        <taxon>Bacteria</taxon>
        <taxon>Bacillati</taxon>
        <taxon>Bacillota</taxon>
        <taxon>Bacilli</taxon>
        <taxon>Bacillales</taxon>
        <taxon>Bacillales Family XII. Incertae Sedis</taxon>
        <taxon>Exiguobacterium</taxon>
    </lineage>
</organism>
<dbReference type="PANTHER" id="PTHR33885:SF3">
    <property type="entry name" value="PHAGE SHOCK PROTEIN C"/>
    <property type="match status" value="1"/>
</dbReference>
<evidence type="ECO:0000256" key="1">
    <source>
        <dbReference type="ARBA" id="ARBA00004162"/>
    </source>
</evidence>
<dbReference type="Proteomes" id="UP000254060">
    <property type="component" value="Unassembled WGS sequence"/>
</dbReference>
<evidence type="ECO:0000259" key="7">
    <source>
        <dbReference type="Pfam" id="PF04024"/>
    </source>
</evidence>
<evidence type="ECO:0000256" key="6">
    <source>
        <dbReference type="SAM" id="Phobius"/>
    </source>
</evidence>
<dbReference type="GO" id="GO:0005886">
    <property type="term" value="C:plasma membrane"/>
    <property type="evidence" value="ECO:0007669"/>
    <property type="project" value="UniProtKB-SubCell"/>
</dbReference>
<keyword evidence="4 6" id="KW-1133">Transmembrane helix</keyword>
<dbReference type="EMBL" id="UGGP01000001">
    <property type="protein sequence ID" value="STO09086.1"/>
    <property type="molecule type" value="Genomic_DNA"/>
</dbReference>
<dbReference type="InterPro" id="IPR007168">
    <property type="entry name" value="Phageshock_PspC_N"/>
</dbReference>
<evidence type="ECO:0000256" key="4">
    <source>
        <dbReference type="ARBA" id="ARBA00022989"/>
    </source>
</evidence>
<name>A0A377FX57_9BACL</name>
<evidence type="ECO:0000256" key="3">
    <source>
        <dbReference type="ARBA" id="ARBA00022692"/>
    </source>
</evidence>
<evidence type="ECO:0000313" key="8">
    <source>
        <dbReference type="EMBL" id="STO09086.1"/>
    </source>
</evidence>
<dbReference type="RefSeq" id="WP_024371687.1">
    <property type="nucleotide sequence ID" value="NZ_UGGP01000001.1"/>
</dbReference>
<dbReference type="PANTHER" id="PTHR33885">
    <property type="entry name" value="PHAGE SHOCK PROTEIN C"/>
    <property type="match status" value="1"/>
</dbReference>
<proteinExistence type="predicted"/>
<dbReference type="AlphaFoldDB" id="A0A377FX57"/>
<keyword evidence="3 6" id="KW-0812">Transmembrane</keyword>
<accession>A0A377FX57</accession>
<feature type="transmembrane region" description="Helical" evidence="6">
    <location>
        <begin position="34"/>
        <end position="56"/>
    </location>
</feature>
<feature type="domain" description="Phage shock protein PspC N-terminal" evidence="7">
    <location>
        <begin position="3"/>
        <end position="59"/>
    </location>
</feature>
<keyword evidence="5 6" id="KW-0472">Membrane</keyword>
<keyword evidence="2" id="KW-1003">Cell membrane</keyword>
<comment type="subcellular location">
    <subcellularLocation>
        <location evidence="1">Cell membrane</location>
        <topology evidence="1">Single-pass membrane protein</topology>
    </subcellularLocation>
</comment>
<protein>
    <submittedName>
        <fullName evidence="8">Phage shock protein C</fullName>
    </submittedName>
</protein>
<reference evidence="8 9" key="1">
    <citation type="submission" date="2018-06" db="EMBL/GenBank/DDBJ databases">
        <authorList>
            <consortium name="Pathogen Informatics"/>
            <person name="Doyle S."/>
        </authorList>
    </citation>
    <scope>NUCLEOTIDE SEQUENCE [LARGE SCALE GENOMIC DNA]</scope>
    <source>
        <strain evidence="8 9">NCTC13163</strain>
    </source>
</reference>
<evidence type="ECO:0000256" key="2">
    <source>
        <dbReference type="ARBA" id="ARBA00022475"/>
    </source>
</evidence>
<gene>
    <name evidence="8" type="primary">pspC</name>
    <name evidence="8" type="ORF">NCTC13163_02484</name>
</gene>
<dbReference type="Pfam" id="PF04024">
    <property type="entry name" value="PspC"/>
    <property type="match status" value="1"/>
</dbReference>
<dbReference type="InterPro" id="IPR052027">
    <property type="entry name" value="PspC"/>
</dbReference>
<evidence type="ECO:0000256" key="5">
    <source>
        <dbReference type="ARBA" id="ARBA00023136"/>
    </source>
</evidence>
<dbReference type="OrthoDB" id="9815286at2"/>